<feature type="binding site" description="covalent" evidence="7">
    <location>
        <position position="139"/>
    </location>
    <ligand>
        <name>heme c</name>
        <dbReference type="ChEBI" id="CHEBI:61717"/>
    </ligand>
</feature>
<evidence type="ECO:0000313" key="10">
    <source>
        <dbReference type="Proteomes" id="UP001155220"/>
    </source>
</evidence>
<dbReference type="Gene3D" id="1.20.120.10">
    <property type="entry name" value="Cytochrome c/b562"/>
    <property type="match status" value="1"/>
</dbReference>
<keyword evidence="2 7" id="KW-0349">Heme</keyword>
<dbReference type="Pfam" id="PF01322">
    <property type="entry name" value="Cytochrom_C_2"/>
    <property type="match status" value="1"/>
</dbReference>
<dbReference type="RefSeq" id="WP_253964831.1">
    <property type="nucleotide sequence ID" value="NZ_JALHBS010000077.1"/>
</dbReference>
<dbReference type="GO" id="GO:0020037">
    <property type="term" value="F:heme binding"/>
    <property type="evidence" value="ECO:0007669"/>
    <property type="project" value="InterPro"/>
</dbReference>
<feature type="binding site" description="axial binding residue" evidence="6">
    <location>
        <position position="143"/>
    </location>
    <ligand>
        <name>heme c</name>
        <dbReference type="ChEBI" id="CHEBI:61717"/>
    </ligand>
    <ligandPart>
        <name>Fe</name>
        <dbReference type="ChEBI" id="CHEBI:18248"/>
    </ligandPart>
</feature>
<proteinExistence type="predicted"/>
<dbReference type="GO" id="GO:0022900">
    <property type="term" value="P:electron transport chain"/>
    <property type="evidence" value="ECO:0007669"/>
    <property type="project" value="InterPro"/>
</dbReference>
<keyword evidence="3 6" id="KW-0479">Metal-binding</keyword>
<evidence type="ECO:0000256" key="8">
    <source>
        <dbReference type="SAM" id="SignalP"/>
    </source>
</evidence>
<dbReference type="InterPro" id="IPR012127">
    <property type="entry name" value="Cyt_c_prime"/>
</dbReference>
<evidence type="ECO:0000256" key="5">
    <source>
        <dbReference type="ARBA" id="ARBA00023004"/>
    </source>
</evidence>
<accession>A0A9X2H810</accession>
<dbReference type="AlphaFoldDB" id="A0A9X2H810"/>
<comment type="PTM">
    <text evidence="7">Binds 1 heme group per subunit.</text>
</comment>
<evidence type="ECO:0000256" key="6">
    <source>
        <dbReference type="PIRSR" id="PIRSR000027-1"/>
    </source>
</evidence>
<keyword evidence="4" id="KW-0249">Electron transport</keyword>
<reference evidence="9" key="1">
    <citation type="submission" date="2022-03" db="EMBL/GenBank/DDBJ databases">
        <title>Aurantimonas Liuensis sp. Nov., isolated from the hadal seawater of the Mariana Trench.</title>
        <authorList>
            <person name="Liu R."/>
        </authorList>
    </citation>
    <scope>NUCLEOTIDE SEQUENCE</scope>
    <source>
        <strain evidence="9">LRZ36</strain>
    </source>
</reference>
<comment type="caution">
    <text evidence="9">The sequence shown here is derived from an EMBL/GenBank/DDBJ whole genome shotgun (WGS) entry which is preliminary data.</text>
</comment>
<dbReference type="SUPFAM" id="SSF47175">
    <property type="entry name" value="Cytochromes"/>
    <property type="match status" value="1"/>
</dbReference>
<evidence type="ECO:0000256" key="3">
    <source>
        <dbReference type="ARBA" id="ARBA00022723"/>
    </source>
</evidence>
<dbReference type="PIRSF" id="PIRSF000027">
    <property type="entry name" value="Cytc_c_prime"/>
    <property type="match status" value="1"/>
</dbReference>
<dbReference type="PROSITE" id="PS51009">
    <property type="entry name" value="CYTCII"/>
    <property type="match status" value="1"/>
</dbReference>
<organism evidence="9 10">
    <name type="scientific">Aurantimonas marianensis</name>
    <dbReference type="NCBI Taxonomy" id="2920428"/>
    <lineage>
        <taxon>Bacteria</taxon>
        <taxon>Pseudomonadati</taxon>
        <taxon>Pseudomonadota</taxon>
        <taxon>Alphaproteobacteria</taxon>
        <taxon>Hyphomicrobiales</taxon>
        <taxon>Aurantimonadaceae</taxon>
        <taxon>Aurantimonas</taxon>
    </lineage>
</organism>
<evidence type="ECO:0000313" key="9">
    <source>
        <dbReference type="EMBL" id="MCP3056001.1"/>
    </source>
</evidence>
<evidence type="ECO:0000256" key="1">
    <source>
        <dbReference type="ARBA" id="ARBA00022448"/>
    </source>
</evidence>
<name>A0A9X2H810_9HYPH</name>
<dbReference type="GO" id="GO:0009055">
    <property type="term" value="F:electron transfer activity"/>
    <property type="evidence" value="ECO:0007669"/>
    <property type="project" value="InterPro"/>
</dbReference>
<keyword evidence="5 6" id="KW-0408">Iron</keyword>
<dbReference type="GO" id="GO:0005506">
    <property type="term" value="F:iron ion binding"/>
    <property type="evidence" value="ECO:0007669"/>
    <property type="project" value="InterPro"/>
</dbReference>
<gene>
    <name evidence="9" type="ORF">MJ956_12735</name>
</gene>
<keyword evidence="1" id="KW-0813">Transport</keyword>
<evidence type="ECO:0000256" key="7">
    <source>
        <dbReference type="PIRSR" id="PIRSR000027-2"/>
    </source>
</evidence>
<dbReference type="Proteomes" id="UP001155220">
    <property type="component" value="Unassembled WGS sequence"/>
</dbReference>
<keyword evidence="8" id="KW-0732">Signal</keyword>
<sequence>MQQIKILAIVVATATAALALPAYAQNVEPIKQRQELMEGNGKAAKLSGQMIKGEAEFDPAKAAEAFQTFHQTAEKFGSLFPEDSKTGEETEAAPAIWEKPEEFQAAVAKFEKDAATAIAANPQDIDAFKQNFAMVAENCKGCHEDFRIKKEN</sequence>
<dbReference type="GO" id="GO:0042597">
    <property type="term" value="C:periplasmic space"/>
    <property type="evidence" value="ECO:0007669"/>
    <property type="project" value="InterPro"/>
</dbReference>
<dbReference type="InterPro" id="IPR002321">
    <property type="entry name" value="Cyt_c_II"/>
</dbReference>
<dbReference type="InterPro" id="IPR010980">
    <property type="entry name" value="Cyt_c/b562"/>
</dbReference>
<protein>
    <submittedName>
        <fullName evidence="9">Cytochrome c</fullName>
    </submittedName>
</protein>
<evidence type="ECO:0000256" key="4">
    <source>
        <dbReference type="ARBA" id="ARBA00022982"/>
    </source>
</evidence>
<keyword evidence="10" id="KW-1185">Reference proteome</keyword>
<feature type="chain" id="PRO_5040845716" evidence="8">
    <location>
        <begin position="25"/>
        <end position="152"/>
    </location>
</feature>
<dbReference type="EMBL" id="JALHBS010000077">
    <property type="protein sequence ID" value="MCP3056001.1"/>
    <property type="molecule type" value="Genomic_DNA"/>
</dbReference>
<evidence type="ECO:0000256" key="2">
    <source>
        <dbReference type="ARBA" id="ARBA00022617"/>
    </source>
</evidence>
<feature type="binding site" description="covalent" evidence="7">
    <location>
        <position position="142"/>
    </location>
    <ligand>
        <name>heme c</name>
        <dbReference type="ChEBI" id="CHEBI:61717"/>
    </ligand>
</feature>
<feature type="signal peptide" evidence="8">
    <location>
        <begin position="1"/>
        <end position="24"/>
    </location>
</feature>